<evidence type="ECO:0000256" key="1">
    <source>
        <dbReference type="SAM" id="MobiDB-lite"/>
    </source>
</evidence>
<dbReference type="EMBL" id="JAYXHS010000001">
    <property type="protein sequence ID" value="MEC5385223.1"/>
    <property type="molecule type" value="Genomic_DNA"/>
</dbReference>
<feature type="region of interest" description="Disordered" evidence="1">
    <location>
        <begin position="300"/>
        <end position="377"/>
    </location>
</feature>
<sequence length="447" mass="47106">MSAQQADSAFERFIAGEDRLAALLRTLPVYEAPPAMAARLAGLARVAQEAYPAVPQVAPAALPMFEPPASLEVSFLAEAARIQAAQQPRHDAVIEQIQSGRTAAEVLGHDVTAGTAAWLESRPQRIADKATDSRKAAQQETHRWWQRIGLVMASVAVGVIATNLWLAQRAERPETINAAMNDAAKRAAPLAEASAAKASQPTTIALQVDPIARVSGLGRAPAVSAAGDARESVVQRVREQTAEARRVAGEAELADSAATEAGASDRARQDAVQERMREQEQKLERRADTQAFAKAAAIAEERPAAAPPAAPAPAAAIAPQERMASTPQPARQAPRLAAAPAPAPAPAPAMEPAAAAPAPVASAAKPADDRSSSPLLLSRSVSPPLAAARWRAKGLARAPRIFSATPQSEAVRDWAERFRLALPSEERPAQLTVERNDNLRADSLLLE</sequence>
<proteinExistence type="predicted"/>
<accession>A0ABU6K0C1</accession>
<feature type="compositionally biased region" description="Low complexity" evidence="1">
    <location>
        <begin position="350"/>
        <end position="365"/>
    </location>
</feature>
<name>A0ABU6K0C1_9RHOO</name>
<feature type="region of interest" description="Disordered" evidence="1">
    <location>
        <begin position="246"/>
        <end position="286"/>
    </location>
</feature>
<feature type="compositionally biased region" description="Basic and acidic residues" evidence="1">
    <location>
        <begin position="263"/>
        <end position="286"/>
    </location>
</feature>
<comment type="caution">
    <text evidence="2">The sequence shown here is derived from an EMBL/GenBank/DDBJ whole genome shotgun (WGS) entry which is preliminary data.</text>
</comment>
<keyword evidence="3" id="KW-1185">Reference proteome</keyword>
<evidence type="ECO:0000313" key="3">
    <source>
        <dbReference type="Proteomes" id="UP001331561"/>
    </source>
</evidence>
<reference evidence="2 3" key="1">
    <citation type="submission" date="2024-01" db="EMBL/GenBank/DDBJ databases">
        <title>Uliginosibacterium soil sp. nov.</title>
        <authorList>
            <person name="Lv Y."/>
        </authorList>
    </citation>
    <scope>NUCLEOTIDE SEQUENCE [LARGE SCALE GENOMIC DNA]</scope>
    <source>
        <strain evidence="2 3">H3</strain>
    </source>
</reference>
<evidence type="ECO:0000313" key="2">
    <source>
        <dbReference type="EMBL" id="MEC5385223.1"/>
    </source>
</evidence>
<gene>
    <name evidence="2" type="ORF">VVD49_05780</name>
</gene>
<dbReference type="RefSeq" id="WP_327598183.1">
    <property type="nucleotide sequence ID" value="NZ_JAYXHS010000001.1"/>
</dbReference>
<dbReference type="Proteomes" id="UP001331561">
    <property type="component" value="Unassembled WGS sequence"/>
</dbReference>
<protein>
    <submittedName>
        <fullName evidence="2">Uncharacterized protein</fullName>
    </submittedName>
</protein>
<organism evidence="2 3">
    <name type="scientific">Uliginosibacterium silvisoli</name>
    <dbReference type="NCBI Taxonomy" id="3114758"/>
    <lineage>
        <taxon>Bacteria</taxon>
        <taxon>Pseudomonadati</taxon>
        <taxon>Pseudomonadota</taxon>
        <taxon>Betaproteobacteria</taxon>
        <taxon>Rhodocyclales</taxon>
        <taxon>Zoogloeaceae</taxon>
        <taxon>Uliginosibacterium</taxon>
    </lineage>
</organism>
<feature type="compositionally biased region" description="Low complexity" evidence="1">
    <location>
        <begin position="327"/>
        <end position="340"/>
    </location>
</feature>